<evidence type="ECO:0000256" key="2">
    <source>
        <dbReference type="SAM" id="Phobius"/>
    </source>
</evidence>
<evidence type="ECO:0000313" key="4">
    <source>
        <dbReference type="EMBL" id="KAJ3423935.1"/>
    </source>
</evidence>
<dbReference type="EMBL" id="JANTQA010000075">
    <property type="protein sequence ID" value="KAJ3423935.1"/>
    <property type="molecule type" value="Genomic_DNA"/>
</dbReference>
<keyword evidence="2" id="KW-0472">Membrane</keyword>
<accession>A0AAV7Y507</accession>
<name>A0AAV7Y507_9EUKA</name>
<sequence>MMKKLVLLIFICSIFNLVTSDEPQVTQVLKQVTYYDGECKVIDTEQHIVLGFCYNWGYMSKKYFLMENDNDDSTYVRMEKFEDNDCQITYSNTTSELGCTTGDRYSYSFTLVSVTGDILVLGSDFDDNANCDDLYQESYMTDYCYGEDEESNRITRAGNVAYHTYYSDPSCSVKDFRMSYALGECKEWKKGFHETFFLIVKTDSSNDEDKTSDGEETNSGDEPSGGVVSSINFVLLFSFLIVNSLFFLN</sequence>
<feature type="region of interest" description="Disordered" evidence="1">
    <location>
        <begin position="204"/>
        <end position="224"/>
    </location>
</feature>
<evidence type="ECO:0000313" key="5">
    <source>
        <dbReference type="Proteomes" id="UP001146793"/>
    </source>
</evidence>
<proteinExistence type="predicted"/>
<keyword evidence="2" id="KW-1133">Transmembrane helix</keyword>
<reference evidence="4" key="1">
    <citation type="submission" date="2022-08" db="EMBL/GenBank/DDBJ databases">
        <title>Novel sulphate-reducing endosymbionts in the free-living metamonad Anaeramoeba.</title>
        <authorList>
            <person name="Jerlstrom-Hultqvist J."/>
            <person name="Cepicka I."/>
            <person name="Gallot-Lavallee L."/>
            <person name="Salas-Leiva D."/>
            <person name="Curtis B.A."/>
            <person name="Zahonova K."/>
            <person name="Pipaliya S."/>
            <person name="Dacks J."/>
            <person name="Roger A.J."/>
        </authorList>
    </citation>
    <scope>NUCLEOTIDE SEQUENCE</scope>
    <source>
        <strain evidence="4">Busselton2</strain>
    </source>
</reference>
<comment type="caution">
    <text evidence="4">The sequence shown here is derived from an EMBL/GenBank/DDBJ whole genome shotgun (WGS) entry which is preliminary data.</text>
</comment>
<feature type="signal peptide" evidence="3">
    <location>
        <begin position="1"/>
        <end position="20"/>
    </location>
</feature>
<protein>
    <submittedName>
        <fullName evidence="4">Uncharacterized protein</fullName>
    </submittedName>
</protein>
<organism evidence="4 5">
    <name type="scientific">Anaeramoeba flamelloides</name>
    <dbReference type="NCBI Taxonomy" id="1746091"/>
    <lineage>
        <taxon>Eukaryota</taxon>
        <taxon>Metamonada</taxon>
        <taxon>Anaeramoebidae</taxon>
        <taxon>Anaeramoeba</taxon>
    </lineage>
</organism>
<gene>
    <name evidence="4" type="ORF">M0812_29566</name>
</gene>
<keyword evidence="3" id="KW-0732">Signal</keyword>
<keyword evidence="2" id="KW-0812">Transmembrane</keyword>
<dbReference type="Proteomes" id="UP001146793">
    <property type="component" value="Unassembled WGS sequence"/>
</dbReference>
<dbReference type="AlphaFoldDB" id="A0AAV7Y507"/>
<evidence type="ECO:0000256" key="1">
    <source>
        <dbReference type="SAM" id="MobiDB-lite"/>
    </source>
</evidence>
<feature type="transmembrane region" description="Helical" evidence="2">
    <location>
        <begin position="227"/>
        <end position="248"/>
    </location>
</feature>
<feature type="chain" id="PRO_5043384088" evidence="3">
    <location>
        <begin position="21"/>
        <end position="249"/>
    </location>
</feature>
<evidence type="ECO:0000256" key="3">
    <source>
        <dbReference type="SAM" id="SignalP"/>
    </source>
</evidence>